<feature type="transmembrane region" description="Helical" evidence="9">
    <location>
        <begin position="38"/>
        <end position="58"/>
    </location>
</feature>
<keyword evidence="2 8" id="KW-0813">Transport</keyword>
<feature type="transmembrane region" description="Helical" evidence="9">
    <location>
        <begin position="207"/>
        <end position="232"/>
    </location>
</feature>
<dbReference type="Proteomes" id="UP000184389">
    <property type="component" value="Unassembled WGS sequence"/>
</dbReference>
<evidence type="ECO:0000256" key="1">
    <source>
        <dbReference type="ARBA" id="ARBA00004651"/>
    </source>
</evidence>
<feature type="transmembrane region" description="Helical" evidence="9">
    <location>
        <begin position="168"/>
        <end position="187"/>
    </location>
</feature>
<dbReference type="GO" id="GO:0008982">
    <property type="term" value="F:protein-N(PI)-phosphohistidine-sugar phosphotransferase activity"/>
    <property type="evidence" value="ECO:0007669"/>
    <property type="project" value="UniProtKB-UniRule"/>
</dbReference>
<reference evidence="11 12" key="1">
    <citation type="submission" date="2016-11" db="EMBL/GenBank/DDBJ databases">
        <authorList>
            <person name="Jaros S."/>
            <person name="Januszkiewicz K."/>
            <person name="Wedrychowicz H."/>
        </authorList>
    </citation>
    <scope>NUCLEOTIDE SEQUENCE [LARGE SCALE GENOMIC DNA]</scope>
    <source>
        <strain evidence="11 12">DSM 13106</strain>
    </source>
</reference>
<dbReference type="GO" id="GO:0009401">
    <property type="term" value="P:phosphoenolpyruvate-dependent sugar phosphotransferase system"/>
    <property type="evidence" value="ECO:0007669"/>
    <property type="project" value="InterPro"/>
</dbReference>
<feature type="transmembrane region" description="Helical" evidence="9">
    <location>
        <begin position="93"/>
        <end position="113"/>
    </location>
</feature>
<evidence type="ECO:0000256" key="2">
    <source>
        <dbReference type="ARBA" id="ARBA00022448"/>
    </source>
</evidence>
<evidence type="ECO:0000256" key="7">
    <source>
        <dbReference type="ARBA" id="ARBA00023136"/>
    </source>
</evidence>
<keyword evidence="3 8" id="KW-1003">Cell membrane</keyword>
<gene>
    <name evidence="11" type="ORF">SAMN02745180_01459</name>
</gene>
<evidence type="ECO:0000256" key="5">
    <source>
        <dbReference type="ARBA" id="ARBA00022692"/>
    </source>
</evidence>
<dbReference type="InterPro" id="IPR051088">
    <property type="entry name" value="PTS_Sugar-EIIC/EIIB"/>
</dbReference>
<feature type="transmembrane region" description="Helical" evidence="9">
    <location>
        <begin position="317"/>
        <end position="336"/>
    </location>
</feature>
<dbReference type="EMBL" id="FQXR01000006">
    <property type="protein sequence ID" value="SHH94380.1"/>
    <property type="molecule type" value="Genomic_DNA"/>
</dbReference>
<dbReference type="STRING" id="1123281.SAMN02745180_01459"/>
<dbReference type="PIRSF" id="PIRSF006351">
    <property type="entry name" value="PTS_EIIC-Cellobiose"/>
    <property type="match status" value="1"/>
</dbReference>
<dbReference type="Pfam" id="PF02378">
    <property type="entry name" value="PTS_EIIC"/>
    <property type="match status" value="1"/>
</dbReference>
<evidence type="ECO:0000313" key="12">
    <source>
        <dbReference type="Proteomes" id="UP000184389"/>
    </source>
</evidence>
<proteinExistence type="predicted"/>
<organism evidence="11 12">
    <name type="scientific">Sporanaerobacter acetigenes DSM 13106</name>
    <dbReference type="NCBI Taxonomy" id="1123281"/>
    <lineage>
        <taxon>Bacteria</taxon>
        <taxon>Bacillati</taxon>
        <taxon>Bacillota</taxon>
        <taxon>Tissierellia</taxon>
        <taxon>Tissierellales</taxon>
        <taxon>Sporanaerobacteraceae</taxon>
        <taxon>Sporanaerobacter</taxon>
    </lineage>
</organism>
<evidence type="ECO:0000256" key="3">
    <source>
        <dbReference type="ARBA" id="ARBA00022475"/>
    </source>
</evidence>
<comment type="subcellular location">
    <subcellularLocation>
        <location evidence="1">Cell membrane</location>
        <topology evidence="1">Multi-pass membrane protein</topology>
    </subcellularLocation>
</comment>
<feature type="transmembrane region" description="Helical" evidence="9">
    <location>
        <begin position="362"/>
        <end position="384"/>
    </location>
</feature>
<feature type="transmembrane region" description="Helical" evidence="9">
    <location>
        <begin position="424"/>
        <end position="443"/>
    </location>
</feature>
<feature type="domain" description="PTS EIIC type-3" evidence="10">
    <location>
        <begin position="15"/>
        <end position="442"/>
    </location>
</feature>
<dbReference type="AlphaFoldDB" id="A0A1M5X3I7"/>
<dbReference type="InterPro" id="IPR003352">
    <property type="entry name" value="PTS_EIIC"/>
</dbReference>
<evidence type="ECO:0000256" key="9">
    <source>
        <dbReference type="SAM" id="Phobius"/>
    </source>
</evidence>
<keyword evidence="6 9" id="KW-1133">Transmembrane helix</keyword>
<dbReference type="PANTHER" id="PTHR33989">
    <property type="match status" value="1"/>
</dbReference>
<sequence length="463" mass="49976">MSKENGVMANFTSLLEEKLVPIGEKVSSQRHLRAIRDGMVAATPLTLLGGAILIISSPPVDLNVIQPTNFFYRFLIAWKKFAMAYGMELELPFRMTMGIMALFIAIGVAYNLAKSYKMDPIGSLVVSAVTFLVVSAPSDLGVMSSLINENMTGAEVLKNQSILIPSQYLGAEGIFTAIIIGIVTTEITRLLKDKGFVIKMPDSVPPAITASFESIIPMTVSVLLFYGISLLVQSKSGMLIPQVIMKGLQPIVGAVDSLGGIIVISIITQLLWLVGLHGSSIVSGAVGVFEIGNLANNADLIAAGKAPIFIYTQSFRAFFMIIGGAGATFGLVLLLLRSKSSQLRNLGKLAIVPSIFNINEPVIFGVPLVFNPVLAIPFILVQIVNGTITYGLMKGNIIRKTFANVPWTTPAPIGAALATMDFKAFFLVLILLGIDVLIWYPFFKAYERQLLKAENEQLDNEIS</sequence>
<evidence type="ECO:0000256" key="8">
    <source>
        <dbReference type="PIRNR" id="PIRNR006351"/>
    </source>
</evidence>
<keyword evidence="7 8" id="KW-0472">Membrane</keyword>
<accession>A0A1M5X3I7</accession>
<evidence type="ECO:0000259" key="10">
    <source>
        <dbReference type="PROSITE" id="PS51105"/>
    </source>
</evidence>
<dbReference type="NCBIfam" id="TIGR00410">
    <property type="entry name" value="lacE"/>
    <property type="match status" value="1"/>
</dbReference>
<dbReference type="InterPro" id="IPR004501">
    <property type="entry name" value="PTS_EIIC_3"/>
</dbReference>
<keyword evidence="12" id="KW-1185">Reference proteome</keyword>
<protein>
    <recommendedName>
        <fullName evidence="8">Permease IIC component</fullName>
    </recommendedName>
</protein>
<evidence type="ECO:0000256" key="4">
    <source>
        <dbReference type="ARBA" id="ARBA00022597"/>
    </source>
</evidence>
<evidence type="ECO:0000256" key="6">
    <source>
        <dbReference type="ARBA" id="ARBA00022989"/>
    </source>
</evidence>
<dbReference type="GO" id="GO:0005886">
    <property type="term" value="C:plasma membrane"/>
    <property type="evidence" value="ECO:0007669"/>
    <property type="project" value="UniProtKB-SubCell"/>
</dbReference>
<name>A0A1M5X3I7_9FIRM</name>
<keyword evidence="4 8" id="KW-0762">Sugar transport</keyword>
<dbReference type="PROSITE" id="PS51105">
    <property type="entry name" value="PTS_EIIC_TYPE_3"/>
    <property type="match status" value="1"/>
</dbReference>
<dbReference type="PANTHER" id="PTHR33989:SF4">
    <property type="entry name" value="PTS SYSTEM N,N'-DIACETYLCHITOBIOSE-SPECIFIC EIIC COMPONENT"/>
    <property type="match status" value="1"/>
</dbReference>
<dbReference type="RefSeq" id="WP_084604194.1">
    <property type="nucleotide sequence ID" value="NZ_FQXR01000006.1"/>
</dbReference>
<comment type="function">
    <text evidence="8">The phosphoenolpyruvate-dependent sugar phosphotransferase system (PTS), a major carbohydrate active -transport system, catalyzes the phosphorylation of incoming sugar substrates concomitant with their translocation across the cell membrane.</text>
</comment>
<keyword evidence="5 9" id="KW-0812">Transmembrane</keyword>
<feature type="transmembrane region" description="Helical" evidence="9">
    <location>
        <begin position="253"/>
        <end position="274"/>
    </location>
</feature>
<dbReference type="InterPro" id="IPR004796">
    <property type="entry name" value="PTS_IIC_cello"/>
</dbReference>
<evidence type="ECO:0000313" key="11">
    <source>
        <dbReference type="EMBL" id="SHH94380.1"/>
    </source>
</evidence>